<sequence length="153" mass="18029">MDKKDIFEELNMSEYIWGNAYLYSISDIDLSIEKNQISKLDEICKIEGWNELGEKWNSIEFLKCSELLLDSIEFDIAYSSSRITPTEIAKKFHAELLNKFNNDSFCYSNWFNNQWRSNKNGSSWNPLTENTFDISTVFINKENILITCFRSED</sequence>
<comment type="caution">
    <text evidence="1">The sequence shown here is derived from an EMBL/GenBank/DDBJ whole genome shotgun (WGS) entry which is preliminary data.</text>
</comment>
<dbReference type="EMBL" id="BAAAGE010000009">
    <property type="protein sequence ID" value="GAA0733944.1"/>
    <property type="molecule type" value="Genomic_DNA"/>
</dbReference>
<protein>
    <submittedName>
        <fullName evidence="1">Uncharacterized protein</fullName>
    </submittedName>
</protein>
<proteinExistence type="predicted"/>
<evidence type="ECO:0000313" key="1">
    <source>
        <dbReference type="EMBL" id="GAA0733944.1"/>
    </source>
</evidence>
<dbReference type="Proteomes" id="UP001501758">
    <property type="component" value="Unassembled WGS sequence"/>
</dbReference>
<name>A0ABN1JAJ5_9FLAO</name>
<evidence type="ECO:0000313" key="2">
    <source>
        <dbReference type="Proteomes" id="UP001501758"/>
    </source>
</evidence>
<reference evidence="1 2" key="1">
    <citation type="journal article" date="2019" name="Int. J. Syst. Evol. Microbiol.">
        <title>The Global Catalogue of Microorganisms (GCM) 10K type strain sequencing project: providing services to taxonomists for standard genome sequencing and annotation.</title>
        <authorList>
            <consortium name="The Broad Institute Genomics Platform"/>
            <consortium name="The Broad Institute Genome Sequencing Center for Infectious Disease"/>
            <person name="Wu L."/>
            <person name="Ma J."/>
        </authorList>
    </citation>
    <scope>NUCLEOTIDE SEQUENCE [LARGE SCALE GENOMIC DNA]</scope>
    <source>
        <strain evidence="1 2">JCM 15974</strain>
    </source>
</reference>
<organism evidence="1 2">
    <name type="scientific">Aquimarina litoralis</name>
    <dbReference type="NCBI Taxonomy" id="584605"/>
    <lineage>
        <taxon>Bacteria</taxon>
        <taxon>Pseudomonadati</taxon>
        <taxon>Bacteroidota</taxon>
        <taxon>Flavobacteriia</taxon>
        <taxon>Flavobacteriales</taxon>
        <taxon>Flavobacteriaceae</taxon>
        <taxon>Aquimarina</taxon>
    </lineage>
</organism>
<gene>
    <name evidence="1" type="ORF">GCM10009430_48560</name>
</gene>
<accession>A0ABN1JAJ5</accession>
<keyword evidence="2" id="KW-1185">Reference proteome</keyword>